<dbReference type="InterPro" id="IPR001841">
    <property type="entry name" value="Znf_RING"/>
</dbReference>
<keyword evidence="1 3" id="KW-0479">Metal-binding</keyword>
<dbReference type="SUPFAM" id="SSF57850">
    <property type="entry name" value="RING/U-box"/>
    <property type="match status" value="1"/>
</dbReference>
<evidence type="ECO:0000313" key="7">
    <source>
        <dbReference type="EMBL" id="ERL89467.1"/>
    </source>
</evidence>
<dbReference type="InterPro" id="IPR013083">
    <property type="entry name" value="Znf_RING/FYVE/PHD"/>
</dbReference>
<organism evidence="6">
    <name type="scientific">Dendroctonus ponderosae</name>
    <name type="common">Mountain pine beetle</name>
    <dbReference type="NCBI Taxonomy" id="77166"/>
    <lineage>
        <taxon>Eukaryota</taxon>
        <taxon>Metazoa</taxon>
        <taxon>Ecdysozoa</taxon>
        <taxon>Arthropoda</taxon>
        <taxon>Hexapoda</taxon>
        <taxon>Insecta</taxon>
        <taxon>Pterygota</taxon>
        <taxon>Neoptera</taxon>
        <taxon>Endopterygota</taxon>
        <taxon>Coleoptera</taxon>
        <taxon>Polyphaga</taxon>
        <taxon>Cucujiformia</taxon>
        <taxon>Curculionidae</taxon>
        <taxon>Scolytinae</taxon>
        <taxon>Dendroctonus</taxon>
    </lineage>
</organism>
<dbReference type="GO" id="GO:0006511">
    <property type="term" value="P:ubiquitin-dependent protein catabolic process"/>
    <property type="evidence" value="ECO:0007669"/>
    <property type="project" value="TreeGrafter"/>
</dbReference>
<dbReference type="Proteomes" id="UP000030742">
    <property type="component" value="Unassembled WGS sequence"/>
</dbReference>
<dbReference type="OrthoDB" id="1711136at2759"/>
<evidence type="ECO:0000256" key="4">
    <source>
        <dbReference type="SAM" id="Phobius"/>
    </source>
</evidence>
<evidence type="ECO:0000313" key="9">
    <source>
        <dbReference type="Proteomes" id="UP000019118"/>
    </source>
</evidence>
<dbReference type="AlphaFoldDB" id="N6T796"/>
<evidence type="ECO:0000256" key="1">
    <source>
        <dbReference type="ARBA" id="ARBA00022771"/>
    </source>
</evidence>
<keyword evidence="4" id="KW-1133">Transmembrane helix</keyword>
<dbReference type="PANTHER" id="PTHR22696:SF1">
    <property type="entry name" value="E3 UBIQUITIN-PROTEIN LIGASE RNF26"/>
    <property type="match status" value="1"/>
</dbReference>
<evidence type="ECO:0000313" key="10">
    <source>
        <dbReference type="Proteomes" id="UP000030742"/>
    </source>
</evidence>
<feature type="transmembrane region" description="Helical" evidence="4">
    <location>
        <begin position="105"/>
        <end position="130"/>
    </location>
</feature>
<reference evidence="9 10" key="1">
    <citation type="journal article" date="2013" name="Genome Biol.">
        <title>Draft genome of the mountain pine beetle, Dendroctonus ponderosae Hopkins, a major forest pest.</title>
        <authorList>
            <person name="Keeling C.I."/>
            <person name="Yuen M.M."/>
            <person name="Liao N.Y."/>
            <person name="Docking T.R."/>
            <person name="Chan S.K."/>
            <person name="Taylor G.A."/>
            <person name="Palmquist D.L."/>
            <person name="Jackman S.D."/>
            <person name="Nguyen A."/>
            <person name="Li M."/>
            <person name="Henderson H."/>
            <person name="Janes J.K."/>
            <person name="Zhao Y."/>
            <person name="Pandoh P."/>
            <person name="Moore R."/>
            <person name="Sperling F.A."/>
            <person name="Huber D.P."/>
            <person name="Birol I."/>
            <person name="Jones S.J."/>
            <person name="Bohlmann J."/>
        </authorList>
    </citation>
    <scope>NUCLEOTIDE SEQUENCE</scope>
</reference>
<dbReference type="KEGG" id="dpa:109541831"/>
<evidence type="ECO:0000259" key="5">
    <source>
        <dbReference type="PROSITE" id="PS50089"/>
    </source>
</evidence>
<accession>N6T796</accession>
<dbReference type="PROSITE" id="PS50089">
    <property type="entry name" value="ZF_RING_2"/>
    <property type="match status" value="1"/>
</dbReference>
<dbReference type="GO" id="GO:0008270">
    <property type="term" value="F:zinc ion binding"/>
    <property type="evidence" value="ECO:0007669"/>
    <property type="project" value="UniProtKB-KW"/>
</dbReference>
<dbReference type="Proteomes" id="UP000019118">
    <property type="component" value="Unassembled WGS sequence"/>
</dbReference>
<keyword evidence="1 3" id="KW-0863">Zinc-finger</keyword>
<keyword evidence="9" id="KW-1185">Reference proteome</keyword>
<dbReference type="Pfam" id="PF13920">
    <property type="entry name" value="zf-C3HC4_3"/>
    <property type="match status" value="1"/>
</dbReference>
<feature type="domain" description="RING-type" evidence="5">
    <location>
        <begin position="274"/>
        <end position="313"/>
    </location>
</feature>
<dbReference type="HOGENOM" id="CLU_704480_0_0_1"/>
<feature type="non-terminal residue" evidence="6">
    <location>
        <position position="1"/>
    </location>
</feature>
<dbReference type="OMA" id="LCQAYTE"/>
<dbReference type="EMBL" id="KB632169">
    <property type="protein sequence ID" value="ERL89467.1"/>
    <property type="molecule type" value="Genomic_DNA"/>
</dbReference>
<evidence type="ECO:0000256" key="2">
    <source>
        <dbReference type="ARBA" id="ARBA00022833"/>
    </source>
</evidence>
<feature type="transmembrane region" description="Helical" evidence="4">
    <location>
        <begin position="74"/>
        <end position="99"/>
    </location>
</feature>
<proteinExistence type="predicted"/>
<evidence type="ECO:0000313" key="8">
    <source>
        <dbReference type="EnsemblMetazoa" id="XP_019766377.1"/>
    </source>
</evidence>
<reference evidence="8" key="2">
    <citation type="submission" date="2024-08" db="UniProtKB">
        <authorList>
            <consortium name="EnsemblMetazoa"/>
        </authorList>
    </citation>
    <scope>IDENTIFICATION</scope>
</reference>
<dbReference type="Gene3D" id="3.30.40.10">
    <property type="entry name" value="Zinc/RING finger domain, C3HC4 (zinc finger)"/>
    <property type="match status" value="1"/>
</dbReference>
<feature type="transmembrane region" description="Helical" evidence="4">
    <location>
        <begin position="142"/>
        <end position="164"/>
    </location>
</feature>
<keyword evidence="4" id="KW-0472">Membrane</keyword>
<dbReference type="EnsemblMetazoa" id="XM_019910818.1">
    <property type="protein sequence ID" value="XP_019766377.1"/>
    <property type="gene ID" value="LOC109541831"/>
</dbReference>
<dbReference type="PANTHER" id="PTHR22696">
    <property type="entry name" value="E3 UBIQUITIN-PROTEIN LIGASE RNF26"/>
    <property type="match status" value="1"/>
</dbReference>
<protein>
    <recommendedName>
        <fullName evidence="5">RING-type domain-containing protein</fullName>
    </recommendedName>
</protein>
<feature type="transmembrane region" description="Helical" evidence="4">
    <location>
        <begin position="201"/>
        <end position="221"/>
    </location>
</feature>
<gene>
    <name evidence="8" type="primary">109541831</name>
    <name evidence="7" type="ORF">D910_06833</name>
    <name evidence="6" type="ORF">YQE_09799</name>
</gene>
<dbReference type="EMBL" id="KB741156">
    <property type="protein sequence ID" value="ENN73548.1"/>
    <property type="molecule type" value="Genomic_DNA"/>
</dbReference>
<sequence>MLETLVSLVNVLKTWCFHILYGSYKTGHFLVKSFGLALQHLLGFGAQCFNVCSILWECFLIFLQDNVQILHQGFIFLSDSLDVVLKVIGSLCCKLYILYHSVTTLTVSVCSAVISGITATIAGVGYVIVFVKKLFILFGSGVWFLITLLPLMIVYICKLVSAFIQQLVQETRAMFHSGLSASKLAIKDGVNFIVDVPIQSAIGIAVGLSLLYVLSQCYRLLARKITRNVRELRRWRQRPRASVAEPLRAPQVAPLPSPKSRQSNFDLEADSKVCVICQERNKCVLLLPCRHVCLCTLCTRELKSYGNICPICRSTINRTMKIYV</sequence>
<keyword evidence="4" id="KW-0812">Transmembrane</keyword>
<keyword evidence="2" id="KW-0862">Zinc</keyword>
<evidence type="ECO:0000313" key="6">
    <source>
        <dbReference type="EMBL" id="ENN73548.1"/>
    </source>
</evidence>
<dbReference type="STRING" id="77166.N6T796"/>
<dbReference type="GO" id="GO:0016567">
    <property type="term" value="P:protein ubiquitination"/>
    <property type="evidence" value="ECO:0007669"/>
    <property type="project" value="TreeGrafter"/>
</dbReference>
<name>N6T796_DENPD</name>
<dbReference type="GO" id="GO:0061630">
    <property type="term" value="F:ubiquitin protein ligase activity"/>
    <property type="evidence" value="ECO:0007669"/>
    <property type="project" value="TreeGrafter"/>
</dbReference>
<feature type="transmembrane region" description="Helical" evidence="4">
    <location>
        <begin position="41"/>
        <end position="62"/>
    </location>
</feature>
<evidence type="ECO:0000256" key="3">
    <source>
        <dbReference type="PROSITE-ProRule" id="PRU00175"/>
    </source>
</evidence>